<gene>
    <name evidence="2" type="ORF">SAMN05192585_11227</name>
</gene>
<reference evidence="2 3" key="1">
    <citation type="submission" date="2016-10" db="EMBL/GenBank/DDBJ databases">
        <authorList>
            <person name="de Groot N.N."/>
        </authorList>
    </citation>
    <scope>NUCLEOTIDE SEQUENCE [LARGE SCALE GENOMIC DNA]</scope>
    <source>
        <strain evidence="2 3">CGMCC 1.5012</strain>
    </source>
</reference>
<accession>A0A1G9YYC5</accession>
<evidence type="ECO:0000313" key="2">
    <source>
        <dbReference type="EMBL" id="SDN14162.1"/>
    </source>
</evidence>
<proteinExistence type="predicted"/>
<dbReference type="InterPro" id="IPR025309">
    <property type="entry name" value="KTSC_dom"/>
</dbReference>
<dbReference type="OrthoDB" id="8450910at2"/>
<dbReference type="Pfam" id="PF13619">
    <property type="entry name" value="KTSC"/>
    <property type="match status" value="1"/>
</dbReference>
<dbReference type="AlphaFoldDB" id="A0A1G9YYC5"/>
<evidence type="ECO:0000259" key="1">
    <source>
        <dbReference type="Pfam" id="PF13619"/>
    </source>
</evidence>
<dbReference type="STRING" id="258515.SAMN05192585_11227"/>
<organism evidence="2 3">
    <name type="scientific">Acetanaerobacterium elongatum</name>
    <dbReference type="NCBI Taxonomy" id="258515"/>
    <lineage>
        <taxon>Bacteria</taxon>
        <taxon>Bacillati</taxon>
        <taxon>Bacillota</taxon>
        <taxon>Clostridia</taxon>
        <taxon>Eubacteriales</taxon>
        <taxon>Oscillospiraceae</taxon>
        <taxon>Acetanaerobacterium</taxon>
    </lineage>
</organism>
<evidence type="ECO:0000313" key="3">
    <source>
        <dbReference type="Proteomes" id="UP000199182"/>
    </source>
</evidence>
<feature type="domain" description="KTSC" evidence="1">
    <location>
        <begin position="7"/>
        <end position="62"/>
    </location>
</feature>
<name>A0A1G9YYC5_9FIRM</name>
<keyword evidence="3" id="KW-1185">Reference proteome</keyword>
<dbReference type="Proteomes" id="UP000199182">
    <property type="component" value="Unassembled WGS sequence"/>
</dbReference>
<dbReference type="EMBL" id="FNID01000012">
    <property type="protein sequence ID" value="SDN14162.1"/>
    <property type="molecule type" value="Genomic_DNA"/>
</dbReference>
<sequence length="68" mass="7524">MLMHPVSSSDLSSVGYENGTLVIRFNSGGTYQYTGVPLSVYQGLMNAPSHGQYFHAYIKNSYPYTRIG</sequence>
<protein>
    <submittedName>
        <fullName evidence="2">KTSC domain-containing protein</fullName>
    </submittedName>
</protein>